<evidence type="ECO:0000256" key="1">
    <source>
        <dbReference type="SAM" id="SignalP"/>
    </source>
</evidence>
<feature type="chain" id="PRO_5026208249" evidence="1">
    <location>
        <begin position="26"/>
        <end position="144"/>
    </location>
</feature>
<evidence type="ECO:0000313" key="3">
    <source>
        <dbReference type="Proteomes" id="UP000434850"/>
    </source>
</evidence>
<reference evidence="2 3" key="1">
    <citation type="submission" date="2019-12" db="EMBL/GenBank/DDBJ databases">
        <title>Mucilaginibacter sp. HME9299 genome sequencing and assembly.</title>
        <authorList>
            <person name="Kang H."/>
            <person name="Kim H."/>
            <person name="Joh K."/>
        </authorList>
    </citation>
    <scope>NUCLEOTIDE SEQUENCE [LARGE SCALE GENOMIC DNA]</scope>
    <source>
        <strain evidence="2 3">HME9299</strain>
    </source>
</reference>
<organism evidence="2 3">
    <name type="scientific">Mucilaginibacter aquatilis</name>
    <dbReference type="NCBI Taxonomy" id="1517760"/>
    <lineage>
        <taxon>Bacteria</taxon>
        <taxon>Pseudomonadati</taxon>
        <taxon>Bacteroidota</taxon>
        <taxon>Sphingobacteriia</taxon>
        <taxon>Sphingobacteriales</taxon>
        <taxon>Sphingobacteriaceae</taxon>
        <taxon>Mucilaginibacter</taxon>
    </lineage>
</organism>
<dbReference type="AlphaFoldDB" id="A0A6I4IA90"/>
<gene>
    <name evidence="2" type="ORF">GO816_13120</name>
</gene>
<evidence type="ECO:0000313" key="2">
    <source>
        <dbReference type="EMBL" id="MVN92071.1"/>
    </source>
</evidence>
<keyword evidence="1" id="KW-0732">Signal</keyword>
<comment type="caution">
    <text evidence="2">The sequence shown here is derived from an EMBL/GenBank/DDBJ whole genome shotgun (WGS) entry which is preliminary data.</text>
</comment>
<dbReference type="Proteomes" id="UP000434850">
    <property type="component" value="Unassembled WGS sequence"/>
</dbReference>
<feature type="signal peptide" evidence="1">
    <location>
        <begin position="1"/>
        <end position="25"/>
    </location>
</feature>
<keyword evidence="3" id="KW-1185">Reference proteome</keyword>
<accession>A0A6I4IA90</accession>
<name>A0A6I4IA90_9SPHI</name>
<dbReference type="RefSeq" id="WP_157542398.1">
    <property type="nucleotide sequence ID" value="NZ_WQLA01000005.1"/>
</dbReference>
<dbReference type="EMBL" id="WQLA01000005">
    <property type="protein sequence ID" value="MVN92071.1"/>
    <property type="molecule type" value="Genomic_DNA"/>
</dbReference>
<sequence length="144" mass="16966">MRKTKLLLALAMVFAALSFSLSAKAQNMVPIYLTYQGTSSHFAQWEVYCHNNDIDEDYFLFAYDFTKVDQTYRCGTVPAGNYTVYIRRFHYTTDWRYDWYARGQSAYNQLWDNLNYFELLNDVYIGDLSDSPEEGLNITIQNSY</sequence>
<proteinExistence type="predicted"/>
<protein>
    <submittedName>
        <fullName evidence="2">Uncharacterized protein</fullName>
    </submittedName>
</protein>